<gene>
    <name evidence="2" type="primary">jg661</name>
    <name evidence="2" type="ORF">PAEG_LOCUS5191</name>
</gene>
<dbReference type="PANTHER" id="PTHR22426:SF2">
    <property type="entry name" value="ARGININE_SERINE-RICH COILED-COIL PROTEIN 2"/>
    <property type="match status" value="1"/>
</dbReference>
<reference evidence="2" key="1">
    <citation type="submission" date="2022-03" db="EMBL/GenBank/DDBJ databases">
        <authorList>
            <person name="Lindestad O."/>
        </authorList>
    </citation>
    <scope>NUCLEOTIDE SEQUENCE</scope>
</reference>
<keyword evidence="3" id="KW-1185">Reference proteome</keyword>
<evidence type="ECO:0000259" key="1">
    <source>
        <dbReference type="Pfam" id="PF15477"/>
    </source>
</evidence>
<dbReference type="Proteomes" id="UP000838756">
    <property type="component" value="Unassembled WGS sequence"/>
</dbReference>
<dbReference type="AlphaFoldDB" id="A0A8S4QR32"/>
<proteinExistence type="predicted"/>
<organism evidence="2 3">
    <name type="scientific">Pararge aegeria aegeria</name>
    <dbReference type="NCBI Taxonomy" id="348720"/>
    <lineage>
        <taxon>Eukaryota</taxon>
        <taxon>Metazoa</taxon>
        <taxon>Ecdysozoa</taxon>
        <taxon>Arthropoda</taxon>
        <taxon>Hexapoda</taxon>
        <taxon>Insecta</taxon>
        <taxon>Pterygota</taxon>
        <taxon>Neoptera</taxon>
        <taxon>Endopterygota</taxon>
        <taxon>Lepidoptera</taxon>
        <taxon>Glossata</taxon>
        <taxon>Ditrysia</taxon>
        <taxon>Papilionoidea</taxon>
        <taxon>Nymphalidae</taxon>
        <taxon>Satyrinae</taxon>
        <taxon>Satyrini</taxon>
        <taxon>Parargina</taxon>
        <taxon>Pararge</taxon>
    </lineage>
</organism>
<comment type="caution">
    <text evidence="2">The sequence shown here is derived from an EMBL/GenBank/DDBJ whole genome shotgun (WGS) entry which is preliminary data.</text>
</comment>
<protein>
    <submittedName>
        <fullName evidence="2">Jg661 protein</fullName>
    </submittedName>
</protein>
<dbReference type="EMBL" id="CAKXAJ010017929">
    <property type="protein sequence ID" value="CAH2217275.1"/>
    <property type="molecule type" value="Genomic_DNA"/>
</dbReference>
<dbReference type="OrthoDB" id="1928974at2759"/>
<dbReference type="Pfam" id="PF15477">
    <property type="entry name" value="SMAP"/>
    <property type="match status" value="1"/>
</dbReference>
<feature type="non-terminal residue" evidence="2">
    <location>
        <position position="1"/>
    </location>
</feature>
<feature type="domain" description="Small acidic protein-like" evidence="1">
    <location>
        <begin position="23"/>
        <end position="91"/>
    </location>
</feature>
<evidence type="ECO:0000313" key="2">
    <source>
        <dbReference type="EMBL" id="CAH2217275.1"/>
    </source>
</evidence>
<accession>A0A8S4QR32</accession>
<dbReference type="InterPro" id="IPR028124">
    <property type="entry name" value="SMAP_dom"/>
</dbReference>
<sequence length="97" mass="10662">VQKRKLLWGRKGGDAAEAEAAKWSGARFAQDADGKQVSKFMRLMGIKDPAAVRAEAAEDPNKKQEELFQAMQAQYEVARAATHTMRGVGLGFQRANL</sequence>
<dbReference type="PANTHER" id="PTHR22426">
    <property type="entry name" value="ARGININE_SERINE-RICH COILED-COIL PROTEIN 2"/>
    <property type="match status" value="1"/>
</dbReference>
<evidence type="ECO:0000313" key="3">
    <source>
        <dbReference type="Proteomes" id="UP000838756"/>
    </source>
</evidence>
<name>A0A8S4QR32_9NEOP</name>